<accession>A0A1G2KRZ6</accession>
<dbReference type="PANTHER" id="PTHR11545">
    <property type="entry name" value="RIBOSOMAL PROTEIN L13"/>
    <property type="match status" value="1"/>
</dbReference>
<dbReference type="AlphaFoldDB" id="A0A1G2KRZ6"/>
<dbReference type="HAMAP" id="MF_01366">
    <property type="entry name" value="Ribosomal_uL13"/>
    <property type="match status" value="1"/>
</dbReference>
<dbReference type="EMBL" id="MHQK01000012">
    <property type="protein sequence ID" value="OHA02044.1"/>
    <property type="molecule type" value="Genomic_DNA"/>
</dbReference>
<dbReference type="NCBIfam" id="TIGR01066">
    <property type="entry name" value="rplM_bact"/>
    <property type="match status" value="1"/>
</dbReference>
<dbReference type="InterPro" id="IPR036899">
    <property type="entry name" value="Ribosomal_uL13_sf"/>
</dbReference>
<evidence type="ECO:0000313" key="5">
    <source>
        <dbReference type="EMBL" id="OHA02044.1"/>
    </source>
</evidence>
<dbReference type="InterPro" id="IPR005822">
    <property type="entry name" value="Ribosomal_uL13"/>
</dbReference>
<dbReference type="GO" id="GO:0005840">
    <property type="term" value="C:ribosome"/>
    <property type="evidence" value="ECO:0007669"/>
    <property type="project" value="UniProtKB-KW"/>
</dbReference>
<sequence length="118" mass="13445">MVEVQIDASDQILGRLASEVAQLLMGKNSAAFEYRKSGDVRVVVKNTDKIHVTGKKPDQKLYRHHSGFHGGLKETRYTDLFAKDSRKVLENAVMGMLPKNKLRIRRMKQLIMFKGDSK</sequence>
<proteinExistence type="inferred from homology"/>
<dbReference type="PIRSF" id="PIRSF002181">
    <property type="entry name" value="Ribosomal_L13"/>
    <property type="match status" value="1"/>
</dbReference>
<name>A0A1G2KRZ6_9BACT</name>
<dbReference type="SUPFAM" id="SSF52161">
    <property type="entry name" value="Ribosomal protein L13"/>
    <property type="match status" value="1"/>
</dbReference>
<dbReference type="GO" id="GO:0003729">
    <property type="term" value="F:mRNA binding"/>
    <property type="evidence" value="ECO:0007669"/>
    <property type="project" value="TreeGrafter"/>
</dbReference>
<evidence type="ECO:0000256" key="1">
    <source>
        <dbReference type="ARBA" id="ARBA00006227"/>
    </source>
</evidence>
<evidence type="ECO:0000256" key="2">
    <source>
        <dbReference type="ARBA" id="ARBA00022980"/>
    </source>
</evidence>
<evidence type="ECO:0000256" key="4">
    <source>
        <dbReference type="HAMAP-Rule" id="MF_01366"/>
    </source>
</evidence>
<dbReference type="CDD" id="cd00392">
    <property type="entry name" value="Ribosomal_L13"/>
    <property type="match status" value="1"/>
</dbReference>
<keyword evidence="2 4" id="KW-0689">Ribosomal protein</keyword>
<organism evidence="5 6">
    <name type="scientific">Candidatus Sungbacteria bacterium RIFCSPHIGHO2_02_FULL_49_20</name>
    <dbReference type="NCBI Taxonomy" id="1802272"/>
    <lineage>
        <taxon>Bacteria</taxon>
        <taxon>Candidatus Sungiibacteriota</taxon>
    </lineage>
</organism>
<protein>
    <recommendedName>
        <fullName evidence="4">Large ribosomal subunit protein uL13</fullName>
    </recommendedName>
</protein>
<dbReference type="InterPro" id="IPR005823">
    <property type="entry name" value="Ribosomal_uL13_bac-type"/>
</dbReference>
<evidence type="ECO:0000256" key="3">
    <source>
        <dbReference type="ARBA" id="ARBA00023274"/>
    </source>
</evidence>
<evidence type="ECO:0000313" key="6">
    <source>
        <dbReference type="Proteomes" id="UP000178710"/>
    </source>
</evidence>
<keyword evidence="3 4" id="KW-0687">Ribonucleoprotein</keyword>
<comment type="function">
    <text evidence="4">This protein is one of the early assembly proteins of the 50S ribosomal subunit, although it is not seen to bind rRNA by itself. It is important during the early stages of 50S assembly.</text>
</comment>
<dbReference type="GO" id="GO:0017148">
    <property type="term" value="P:negative regulation of translation"/>
    <property type="evidence" value="ECO:0007669"/>
    <property type="project" value="TreeGrafter"/>
</dbReference>
<dbReference type="GO" id="GO:0003735">
    <property type="term" value="F:structural constituent of ribosome"/>
    <property type="evidence" value="ECO:0007669"/>
    <property type="project" value="InterPro"/>
</dbReference>
<comment type="similarity">
    <text evidence="1 4">Belongs to the universal ribosomal protein uL13 family.</text>
</comment>
<reference evidence="5 6" key="1">
    <citation type="journal article" date="2016" name="Nat. Commun.">
        <title>Thousands of microbial genomes shed light on interconnected biogeochemical processes in an aquifer system.</title>
        <authorList>
            <person name="Anantharaman K."/>
            <person name="Brown C.T."/>
            <person name="Hug L.A."/>
            <person name="Sharon I."/>
            <person name="Castelle C.J."/>
            <person name="Probst A.J."/>
            <person name="Thomas B.C."/>
            <person name="Singh A."/>
            <person name="Wilkins M.J."/>
            <person name="Karaoz U."/>
            <person name="Brodie E.L."/>
            <person name="Williams K.H."/>
            <person name="Hubbard S.S."/>
            <person name="Banfield J.F."/>
        </authorList>
    </citation>
    <scope>NUCLEOTIDE SEQUENCE [LARGE SCALE GENOMIC DNA]</scope>
</reference>
<dbReference type="Pfam" id="PF00572">
    <property type="entry name" value="Ribosomal_L13"/>
    <property type="match status" value="1"/>
</dbReference>
<dbReference type="GO" id="GO:1990904">
    <property type="term" value="C:ribonucleoprotein complex"/>
    <property type="evidence" value="ECO:0007669"/>
    <property type="project" value="UniProtKB-KW"/>
</dbReference>
<comment type="subunit">
    <text evidence="4">Part of the 50S ribosomal subunit.</text>
</comment>
<dbReference type="Gene3D" id="3.90.1180.10">
    <property type="entry name" value="Ribosomal protein L13"/>
    <property type="match status" value="1"/>
</dbReference>
<comment type="caution">
    <text evidence="5">The sequence shown here is derived from an EMBL/GenBank/DDBJ whole genome shotgun (WGS) entry which is preliminary data.</text>
</comment>
<dbReference type="Proteomes" id="UP000178710">
    <property type="component" value="Unassembled WGS sequence"/>
</dbReference>
<dbReference type="GO" id="GO:0006412">
    <property type="term" value="P:translation"/>
    <property type="evidence" value="ECO:0007669"/>
    <property type="project" value="UniProtKB-UniRule"/>
</dbReference>
<dbReference type="PANTHER" id="PTHR11545:SF2">
    <property type="entry name" value="LARGE RIBOSOMAL SUBUNIT PROTEIN UL13M"/>
    <property type="match status" value="1"/>
</dbReference>
<gene>
    <name evidence="4" type="primary">rplM</name>
    <name evidence="5" type="ORF">A3C12_02190</name>
</gene>